<organism evidence="2 3">
    <name type="scientific">Corynespora cassiicola Philippines</name>
    <dbReference type="NCBI Taxonomy" id="1448308"/>
    <lineage>
        <taxon>Eukaryota</taxon>
        <taxon>Fungi</taxon>
        <taxon>Dikarya</taxon>
        <taxon>Ascomycota</taxon>
        <taxon>Pezizomycotina</taxon>
        <taxon>Dothideomycetes</taxon>
        <taxon>Pleosporomycetidae</taxon>
        <taxon>Pleosporales</taxon>
        <taxon>Corynesporascaceae</taxon>
        <taxon>Corynespora</taxon>
    </lineage>
</organism>
<proteinExistence type="predicted"/>
<sequence length="219" mass="23190">MGRLLTSLAQVASSAAARVHVDVDASPVASSAISCLGLPSGREASPATSWTETTEIPRAGCGRSSNKTGGDDGMDGRGCASNRALRAARGAKLCQRLWASATDSFAKHDITSAFNLHARARMLHLVNKAAVAPQPSCQRQLWVSRRLGASPRVWAAPIHSRVETTQAASARSLTIRGHVEWYPHLSFSFAETFCTPIATRASGSSKCPCRTSTPPEPLP</sequence>
<accession>A0A2T2NWV7</accession>
<feature type="region of interest" description="Disordered" evidence="1">
    <location>
        <begin position="41"/>
        <end position="76"/>
    </location>
</feature>
<feature type="region of interest" description="Disordered" evidence="1">
    <location>
        <begin position="200"/>
        <end position="219"/>
    </location>
</feature>
<feature type="compositionally biased region" description="Polar residues" evidence="1">
    <location>
        <begin position="201"/>
        <end position="213"/>
    </location>
</feature>
<gene>
    <name evidence="2" type="ORF">BS50DRAFT_299315</name>
</gene>
<dbReference type="AlphaFoldDB" id="A0A2T2NWV7"/>
<dbReference type="PROSITE" id="PS51257">
    <property type="entry name" value="PROKAR_LIPOPROTEIN"/>
    <property type="match status" value="1"/>
</dbReference>
<evidence type="ECO:0000313" key="2">
    <source>
        <dbReference type="EMBL" id="PSN69902.1"/>
    </source>
</evidence>
<dbReference type="Proteomes" id="UP000240883">
    <property type="component" value="Unassembled WGS sequence"/>
</dbReference>
<evidence type="ECO:0000256" key="1">
    <source>
        <dbReference type="SAM" id="MobiDB-lite"/>
    </source>
</evidence>
<evidence type="ECO:0000313" key="3">
    <source>
        <dbReference type="Proteomes" id="UP000240883"/>
    </source>
</evidence>
<dbReference type="EMBL" id="KZ678132">
    <property type="protein sequence ID" value="PSN69902.1"/>
    <property type="molecule type" value="Genomic_DNA"/>
</dbReference>
<protein>
    <submittedName>
        <fullName evidence="2">Uncharacterized protein</fullName>
    </submittedName>
</protein>
<name>A0A2T2NWV7_CORCC</name>
<reference evidence="2 3" key="1">
    <citation type="journal article" date="2018" name="Front. Microbiol.">
        <title>Genome-Wide Analysis of Corynespora cassiicola Leaf Fall Disease Putative Effectors.</title>
        <authorList>
            <person name="Lopez D."/>
            <person name="Ribeiro S."/>
            <person name="Label P."/>
            <person name="Fumanal B."/>
            <person name="Venisse J.S."/>
            <person name="Kohler A."/>
            <person name="de Oliveira R.R."/>
            <person name="Labutti K."/>
            <person name="Lipzen A."/>
            <person name="Lail K."/>
            <person name="Bauer D."/>
            <person name="Ohm R.A."/>
            <person name="Barry K.W."/>
            <person name="Spatafora J."/>
            <person name="Grigoriev I.V."/>
            <person name="Martin F.M."/>
            <person name="Pujade-Renaud V."/>
        </authorList>
    </citation>
    <scope>NUCLEOTIDE SEQUENCE [LARGE SCALE GENOMIC DNA]</scope>
    <source>
        <strain evidence="2 3">Philippines</strain>
    </source>
</reference>
<keyword evidence="3" id="KW-1185">Reference proteome</keyword>